<gene>
    <name evidence="15" type="ORF">DSM01_1981</name>
    <name evidence="16" type="ORF">SAMN04487999_0492</name>
</gene>
<accession>A0A1M5TXR0</accession>
<dbReference type="PANTHER" id="PTHR45569:SF1">
    <property type="entry name" value="SENSOR PROTEIN KDPD"/>
    <property type="match status" value="1"/>
</dbReference>
<keyword evidence="4" id="KW-0597">Phosphoprotein</keyword>
<dbReference type="Pfam" id="PF13493">
    <property type="entry name" value="DUF4118"/>
    <property type="match status" value="1"/>
</dbReference>
<dbReference type="Gene3D" id="3.30.565.10">
    <property type="entry name" value="Histidine kinase-like ATPase, C-terminal domain"/>
    <property type="match status" value="1"/>
</dbReference>
<dbReference type="InterPro" id="IPR003594">
    <property type="entry name" value="HATPase_dom"/>
</dbReference>
<keyword evidence="9" id="KW-0067">ATP-binding</keyword>
<evidence type="ECO:0000256" key="13">
    <source>
        <dbReference type="SAM" id="Phobius"/>
    </source>
</evidence>
<evidence type="ECO:0000256" key="6">
    <source>
        <dbReference type="ARBA" id="ARBA00022692"/>
    </source>
</evidence>
<feature type="transmembrane region" description="Helical" evidence="13">
    <location>
        <begin position="15"/>
        <end position="34"/>
    </location>
</feature>
<reference evidence="15 18" key="3">
    <citation type="submission" date="2018-07" db="EMBL/GenBank/DDBJ databases">
        <title>Leeuwenhoekiella genomics.</title>
        <authorList>
            <person name="Tahon G."/>
            <person name="Willems A."/>
        </authorList>
    </citation>
    <scope>NUCLEOTIDE SEQUENCE [LARGE SCALE GENOMIC DNA]</scope>
    <source>
        <strain evidence="15 18">LMG 24856</strain>
    </source>
</reference>
<dbReference type="CDD" id="cd00082">
    <property type="entry name" value="HisKA"/>
    <property type="match status" value="1"/>
</dbReference>
<dbReference type="EMBL" id="FQXT01000001">
    <property type="protein sequence ID" value="SHH55572.1"/>
    <property type="molecule type" value="Genomic_DNA"/>
</dbReference>
<evidence type="ECO:0000256" key="11">
    <source>
        <dbReference type="ARBA" id="ARBA00023012"/>
    </source>
</evidence>
<dbReference type="Gene3D" id="1.10.287.130">
    <property type="match status" value="1"/>
</dbReference>
<reference evidence="17" key="2">
    <citation type="submission" date="2016-11" db="EMBL/GenBank/DDBJ databases">
        <authorList>
            <person name="Varghese N."/>
            <person name="Submissions S."/>
        </authorList>
    </citation>
    <scope>NUCLEOTIDE SEQUENCE [LARGE SCALE GENOMIC DNA]</scope>
    <source>
        <strain evidence="17">DSM 19859</strain>
    </source>
</reference>
<dbReference type="Proteomes" id="UP000184240">
    <property type="component" value="Unassembled WGS sequence"/>
</dbReference>
<name>A0A1M5TXR0_9FLAO</name>
<evidence type="ECO:0000313" key="16">
    <source>
        <dbReference type="EMBL" id="SHH55572.1"/>
    </source>
</evidence>
<dbReference type="GO" id="GO:0000155">
    <property type="term" value="F:phosphorelay sensor kinase activity"/>
    <property type="evidence" value="ECO:0007669"/>
    <property type="project" value="InterPro"/>
</dbReference>
<organism evidence="16 17">
    <name type="scientific">Leeuwenhoekiella palythoae</name>
    <dbReference type="NCBI Taxonomy" id="573501"/>
    <lineage>
        <taxon>Bacteria</taxon>
        <taxon>Pseudomonadati</taxon>
        <taxon>Bacteroidota</taxon>
        <taxon>Flavobacteriia</taxon>
        <taxon>Flavobacteriales</taxon>
        <taxon>Flavobacteriaceae</taxon>
        <taxon>Leeuwenhoekiella</taxon>
    </lineage>
</organism>
<evidence type="ECO:0000313" key="15">
    <source>
        <dbReference type="EMBL" id="RXG28522.1"/>
    </source>
</evidence>
<comment type="subcellular location">
    <subcellularLocation>
        <location evidence="2">Membrane</location>
        <topology evidence="2">Multi-pass membrane protein</topology>
    </subcellularLocation>
</comment>
<sequence length="360" mass="40811">MLILKTRVYSQRTQYFIALIAVLLVGSICFPFAGLIGYRAVALILLLVVSLNAILFDILPVMLSALLSALFWNFFFIPPIWYLRIATPEDALMFLMYFVIASINAVLTYKIRQVERNERDQIEKEKAIKLYNTLLSSLSHELRTPIATIIGSLDTLRDQQIKLSTTNHEALYTEIEIASFRLNRQVENLLSISRLEAGFLQPKYDWIDLNELIFKTVKLSKDDGFTHQILVNTQDDIPLAKLDPGLLEHILYNLIHNALQHTPKQSIITIDQTISSTHCIITISDNGSGFPEHEIDKVFEKFYRIANTSVGGTGLGLSIVKGFTEAMNGKIYLKNRKQGGAQFTLEIPCEFSDSLNLEHE</sequence>
<keyword evidence="12 13" id="KW-0472">Membrane</keyword>
<dbReference type="InterPro" id="IPR025201">
    <property type="entry name" value="KdpD_TM"/>
</dbReference>
<dbReference type="SUPFAM" id="SSF47384">
    <property type="entry name" value="Homodimeric domain of signal transducing histidine kinase"/>
    <property type="match status" value="1"/>
</dbReference>
<dbReference type="SMART" id="SM00388">
    <property type="entry name" value="HisKA"/>
    <property type="match status" value="1"/>
</dbReference>
<evidence type="ECO:0000256" key="8">
    <source>
        <dbReference type="ARBA" id="ARBA00022777"/>
    </source>
</evidence>
<dbReference type="EC" id="2.7.13.3" evidence="3"/>
<dbReference type="InterPro" id="IPR036097">
    <property type="entry name" value="HisK_dim/P_sf"/>
</dbReference>
<dbReference type="PRINTS" id="PR00344">
    <property type="entry name" value="BCTRLSENSOR"/>
</dbReference>
<evidence type="ECO:0000256" key="9">
    <source>
        <dbReference type="ARBA" id="ARBA00022840"/>
    </source>
</evidence>
<dbReference type="AlphaFoldDB" id="A0A1M5TXR0"/>
<dbReference type="InterPro" id="IPR036890">
    <property type="entry name" value="HATPase_C_sf"/>
</dbReference>
<dbReference type="InterPro" id="IPR005467">
    <property type="entry name" value="His_kinase_dom"/>
</dbReference>
<keyword evidence="18" id="KW-1185">Reference proteome</keyword>
<dbReference type="EMBL" id="QOVN01000004">
    <property type="protein sequence ID" value="RXG28522.1"/>
    <property type="molecule type" value="Genomic_DNA"/>
</dbReference>
<dbReference type="GO" id="GO:0005524">
    <property type="term" value="F:ATP binding"/>
    <property type="evidence" value="ECO:0007669"/>
    <property type="project" value="UniProtKB-KW"/>
</dbReference>
<dbReference type="PROSITE" id="PS50109">
    <property type="entry name" value="HIS_KIN"/>
    <property type="match status" value="1"/>
</dbReference>
<dbReference type="InterPro" id="IPR052023">
    <property type="entry name" value="Histidine_kinase_KdpD"/>
</dbReference>
<evidence type="ECO:0000259" key="14">
    <source>
        <dbReference type="PROSITE" id="PS50109"/>
    </source>
</evidence>
<dbReference type="PANTHER" id="PTHR45569">
    <property type="entry name" value="SENSOR PROTEIN KDPD"/>
    <property type="match status" value="1"/>
</dbReference>
<comment type="catalytic activity">
    <reaction evidence="1">
        <text>ATP + protein L-histidine = ADP + protein N-phospho-L-histidine.</text>
        <dbReference type="EC" id="2.7.13.3"/>
    </reaction>
</comment>
<dbReference type="Pfam" id="PF02518">
    <property type="entry name" value="HATPase_c"/>
    <property type="match status" value="1"/>
</dbReference>
<dbReference type="Gene3D" id="1.20.120.620">
    <property type="entry name" value="Backbone structure of the membrane domain of e. Coli histidine kinase receptor kdpd"/>
    <property type="match status" value="1"/>
</dbReference>
<reference evidence="16" key="1">
    <citation type="submission" date="2016-11" db="EMBL/GenBank/DDBJ databases">
        <authorList>
            <person name="Jaros S."/>
            <person name="Januszkiewicz K."/>
            <person name="Wedrychowicz H."/>
        </authorList>
    </citation>
    <scope>NUCLEOTIDE SEQUENCE [LARGE SCALE GENOMIC DNA]</scope>
    <source>
        <strain evidence="16">DSM 19859</strain>
    </source>
</reference>
<keyword evidence="8 16" id="KW-0418">Kinase</keyword>
<protein>
    <recommendedName>
        <fullName evidence="3">histidine kinase</fullName>
        <ecNumber evidence="3">2.7.13.3</ecNumber>
    </recommendedName>
</protein>
<dbReference type="Proteomes" id="UP000290037">
    <property type="component" value="Unassembled WGS sequence"/>
</dbReference>
<keyword evidence="5" id="KW-0808">Transferase</keyword>
<dbReference type="InterPro" id="IPR004358">
    <property type="entry name" value="Sig_transdc_His_kin-like_C"/>
</dbReference>
<evidence type="ECO:0000256" key="10">
    <source>
        <dbReference type="ARBA" id="ARBA00022989"/>
    </source>
</evidence>
<feature type="domain" description="Histidine kinase" evidence="14">
    <location>
        <begin position="137"/>
        <end position="351"/>
    </location>
</feature>
<keyword evidence="7" id="KW-0547">Nucleotide-binding</keyword>
<proteinExistence type="predicted"/>
<dbReference type="SMART" id="SM00387">
    <property type="entry name" value="HATPase_c"/>
    <property type="match status" value="1"/>
</dbReference>
<evidence type="ECO:0000313" key="17">
    <source>
        <dbReference type="Proteomes" id="UP000184240"/>
    </source>
</evidence>
<dbReference type="Pfam" id="PF00512">
    <property type="entry name" value="HisKA"/>
    <property type="match status" value="1"/>
</dbReference>
<evidence type="ECO:0000256" key="12">
    <source>
        <dbReference type="ARBA" id="ARBA00023136"/>
    </source>
</evidence>
<evidence type="ECO:0000256" key="7">
    <source>
        <dbReference type="ARBA" id="ARBA00022741"/>
    </source>
</evidence>
<keyword evidence="6 13" id="KW-0812">Transmembrane</keyword>
<feature type="transmembrane region" description="Helical" evidence="13">
    <location>
        <begin position="91"/>
        <end position="109"/>
    </location>
</feature>
<keyword evidence="11" id="KW-0902">Two-component regulatory system</keyword>
<evidence type="ECO:0000256" key="4">
    <source>
        <dbReference type="ARBA" id="ARBA00022553"/>
    </source>
</evidence>
<evidence type="ECO:0000256" key="1">
    <source>
        <dbReference type="ARBA" id="ARBA00000085"/>
    </source>
</evidence>
<evidence type="ECO:0000256" key="3">
    <source>
        <dbReference type="ARBA" id="ARBA00012438"/>
    </source>
</evidence>
<dbReference type="CDD" id="cd00075">
    <property type="entry name" value="HATPase"/>
    <property type="match status" value="1"/>
</dbReference>
<dbReference type="RefSeq" id="WP_233430593.1">
    <property type="nucleotide sequence ID" value="NZ_FQXT01000001.1"/>
</dbReference>
<evidence type="ECO:0000256" key="2">
    <source>
        <dbReference type="ARBA" id="ARBA00004141"/>
    </source>
</evidence>
<dbReference type="InterPro" id="IPR003661">
    <property type="entry name" value="HisK_dim/P_dom"/>
</dbReference>
<keyword evidence="10 13" id="KW-1133">Transmembrane helix</keyword>
<dbReference type="InterPro" id="IPR038318">
    <property type="entry name" value="KdpD_sf"/>
</dbReference>
<evidence type="ECO:0000313" key="18">
    <source>
        <dbReference type="Proteomes" id="UP000290037"/>
    </source>
</evidence>
<feature type="transmembrane region" description="Helical" evidence="13">
    <location>
        <begin position="40"/>
        <end position="59"/>
    </location>
</feature>
<evidence type="ECO:0000256" key="5">
    <source>
        <dbReference type="ARBA" id="ARBA00022679"/>
    </source>
</evidence>
<dbReference type="GO" id="GO:0005886">
    <property type="term" value="C:plasma membrane"/>
    <property type="evidence" value="ECO:0007669"/>
    <property type="project" value="TreeGrafter"/>
</dbReference>
<dbReference type="STRING" id="573501.SAMN04487999_0492"/>
<dbReference type="SUPFAM" id="SSF55874">
    <property type="entry name" value="ATPase domain of HSP90 chaperone/DNA topoisomerase II/histidine kinase"/>
    <property type="match status" value="1"/>
</dbReference>